<organism evidence="10 11">
    <name type="scientific">Brevundimonas pondensis</name>
    <dbReference type="NCBI Taxonomy" id="2774189"/>
    <lineage>
        <taxon>Bacteria</taxon>
        <taxon>Pseudomonadati</taxon>
        <taxon>Pseudomonadota</taxon>
        <taxon>Alphaproteobacteria</taxon>
        <taxon>Caulobacterales</taxon>
        <taxon>Caulobacteraceae</taxon>
        <taxon>Brevundimonas</taxon>
    </lineage>
</organism>
<feature type="transmembrane region" description="Helical" evidence="8">
    <location>
        <begin position="355"/>
        <end position="374"/>
    </location>
</feature>
<sequence length="474" mass="51769">MHGRSEQVVDISATADAAKITATPLQLLIGVAAFSAIAGSALSYPAFGAGFLLLVQTAFLIMIPWRLVTVMTSQAPSAEPQILLEDLPRYSILVALHDEAGILPHLIERLAAIEYPADRLDGYLVMEAHDRATIDAALGLPRPEWLQVLVAPPGAPTTKPRALNYALSFAQGEFLTIYDAEDDPDPLQLQESVARFAAADERLACLQAPLRIRRRGKNRNASPFLDRQFAAEYAALFEITLPAMARLGLPFPLGGTSNHFRMSALRAAGGWDSWNVTEDADLGFRLWRQGWRLGVLSRPTYETPPGQLLHWLPQRTRWLKGYMQTLFVHTRSSHGMGWRGWTALSLTLGAALTSAALHALSVASFGVFFLLALLARRMPEAPWLGLGVLLCGAAAAILTTVIGARRAGTPFGVWDMARIPLYWSLLSLAFVHAAVRLIVEPHRWDKTAHQPDIPHEDLSPTLPPMAVESGRAAA</sequence>
<comment type="subcellular location">
    <subcellularLocation>
        <location evidence="1">Membrane</location>
        <topology evidence="1">Multi-pass membrane protein</topology>
    </subcellularLocation>
</comment>
<evidence type="ECO:0000256" key="3">
    <source>
        <dbReference type="ARBA" id="ARBA00022679"/>
    </source>
</evidence>
<evidence type="ECO:0000313" key="10">
    <source>
        <dbReference type="EMBL" id="QTC86284.1"/>
    </source>
</evidence>
<evidence type="ECO:0000313" key="11">
    <source>
        <dbReference type="Proteomes" id="UP000663942"/>
    </source>
</evidence>
<evidence type="ECO:0000256" key="7">
    <source>
        <dbReference type="SAM" id="MobiDB-lite"/>
    </source>
</evidence>
<reference evidence="10 11" key="1">
    <citation type="submission" date="2020-09" db="EMBL/GenBank/DDBJ databases">
        <title>Brevundimonas sp. LVF1 isolated from an oligotrophic pond in Goettingen, Germany.</title>
        <authorList>
            <person name="Friedrich I."/>
            <person name="Klassen A."/>
            <person name="Neubauer H."/>
            <person name="Schneider D."/>
            <person name="Hertel R."/>
            <person name="Daniel R."/>
        </authorList>
    </citation>
    <scope>NUCLEOTIDE SEQUENCE [LARGE SCALE GENOMIC DNA]</scope>
    <source>
        <strain evidence="10 11">LVF1</strain>
    </source>
</reference>
<protein>
    <submittedName>
        <fullName evidence="10">Glycosyltransferase</fullName>
    </submittedName>
</protein>
<feature type="transmembrane region" description="Helical" evidence="8">
    <location>
        <begin position="25"/>
        <end position="44"/>
    </location>
</feature>
<feature type="transmembrane region" description="Helical" evidence="8">
    <location>
        <begin position="421"/>
        <end position="439"/>
    </location>
</feature>
<dbReference type="PANTHER" id="PTHR43867:SF2">
    <property type="entry name" value="CELLULOSE SYNTHASE CATALYTIC SUBUNIT A [UDP-FORMING]"/>
    <property type="match status" value="1"/>
</dbReference>
<keyword evidence="2" id="KW-0328">Glycosyltransferase</keyword>
<feature type="region of interest" description="Disordered" evidence="7">
    <location>
        <begin position="449"/>
        <end position="474"/>
    </location>
</feature>
<keyword evidence="5 8" id="KW-1133">Transmembrane helix</keyword>
<keyword evidence="11" id="KW-1185">Reference proteome</keyword>
<dbReference type="RefSeq" id="WP_207821501.1">
    <property type="nucleotide sequence ID" value="NZ_CP062006.1"/>
</dbReference>
<evidence type="ECO:0000256" key="8">
    <source>
        <dbReference type="SAM" id="Phobius"/>
    </source>
</evidence>
<keyword evidence="3" id="KW-0808">Transferase</keyword>
<dbReference type="Proteomes" id="UP000663942">
    <property type="component" value="Chromosome"/>
</dbReference>
<dbReference type="SUPFAM" id="SSF53448">
    <property type="entry name" value="Nucleotide-diphospho-sugar transferases"/>
    <property type="match status" value="1"/>
</dbReference>
<evidence type="ECO:0000256" key="2">
    <source>
        <dbReference type="ARBA" id="ARBA00022676"/>
    </source>
</evidence>
<feature type="transmembrane region" description="Helical" evidence="8">
    <location>
        <begin position="51"/>
        <end position="68"/>
    </location>
</feature>
<feature type="compositionally biased region" description="Basic and acidic residues" evidence="7">
    <location>
        <begin position="449"/>
        <end position="458"/>
    </location>
</feature>
<proteinExistence type="predicted"/>
<dbReference type="Pfam" id="PF13632">
    <property type="entry name" value="Glyco_trans_2_3"/>
    <property type="match status" value="1"/>
</dbReference>
<feature type="transmembrane region" description="Helical" evidence="8">
    <location>
        <begin position="381"/>
        <end position="401"/>
    </location>
</feature>
<keyword evidence="4 8" id="KW-0812">Transmembrane</keyword>
<dbReference type="InterPro" id="IPR029044">
    <property type="entry name" value="Nucleotide-diphossugar_trans"/>
</dbReference>
<gene>
    <name evidence="10" type="ORF">IFE19_08840</name>
</gene>
<dbReference type="InterPro" id="IPR050321">
    <property type="entry name" value="Glycosyltr_2/OpgH_subfam"/>
</dbReference>
<dbReference type="InterPro" id="IPR001173">
    <property type="entry name" value="Glyco_trans_2-like"/>
</dbReference>
<dbReference type="EMBL" id="CP062006">
    <property type="protein sequence ID" value="QTC86284.1"/>
    <property type="molecule type" value="Genomic_DNA"/>
</dbReference>
<dbReference type="PANTHER" id="PTHR43867">
    <property type="entry name" value="CELLULOSE SYNTHASE CATALYTIC SUBUNIT A [UDP-FORMING]"/>
    <property type="match status" value="1"/>
</dbReference>
<name>A0ABX7SFJ2_9CAUL</name>
<accession>A0ABX7SFJ2</accession>
<evidence type="ECO:0000256" key="4">
    <source>
        <dbReference type="ARBA" id="ARBA00022692"/>
    </source>
</evidence>
<evidence type="ECO:0000256" key="5">
    <source>
        <dbReference type="ARBA" id="ARBA00022989"/>
    </source>
</evidence>
<keyword evidence="6 8" id="KW-0472">Membrane</keyword>
<evidence type="ECO:0000256" key="1">
    <source>
        <dbReference type="ARBA" id="ARBA00004141"/>
    </source>
</evidence>
<feature type="domain" description="Glycosyltransferase 2-like" evidence="9">
    <location>
        <begin position="176"/>
        <end position="370"/>
    </location>
</feature>
<dbReference type="Gene3D" id="3.90.550.10">
    <property type="entry name" value="Spore Coat Polysaccharide Biosynthesis Protein SpsA, Chain A"/>
    <property type="match status" value="1"/>
</dbReference>
<evidence type="ECO:0000259" key="9">
    <source>
        <dbReference type="Pfam" id="PF13632"/>
    </source>
</evidence>
<evidence type="ECO:0000256" key="6">
    <source>
        <dbReference type="ARBA" id="ARBA00023136"/>
    </source>
</evidence>